<sequence>MSIQHACVTFFASLCLLAMAPAAGASGQGSGAHPPPIADFFANPEFSEVQLSPDARHLAVLVLGPNGRKRLAVVNLLDHGIKVVAQFDDVDVGEVEWVNPERLVLTTRDYQTAPGEQRYAPGLYAVNRDGGDFRQLAERGFAPNLSTSVYKPLPWHTWLTGQRGAQDSNVIYVRSTVYTATREVDYTALLRLDTVTGRSTAVAPPGKVRRWLLDQDGEPRIAVTRVRNVETILYRDPASGAWRQLAQFDAYLKGKDAFTPLAFGPDGTLYVSARIGSDTLNLYAWDLAANRIDATPVMALPGYDFSGSLIVGKGKLLGLRYLAERRGTRWFDQAMAATQAGIDAALPQTVNLISTAPKAATPFMVVASYADVQPVTFSLLNSETGQLTAIGASMPHIQAAQMSKQKLVHYPARDGLPIPAWLTVPVSSGGKNLPLVVMVHGGPYVRGASWQWDSEVQFLASRGYAVLEPEFRGSTGFGSKHFHAGWKQWGLKMQDDIADGARWAIAQGVADSERICIAGGSYGGYAALMGLVNDTHLYRCGIDLVGVTDIGLLYTGHWSFASDMSGDWKQYGMPELIGDPVRDAAQFKATSPIAQAARITQPLLLAYGALDKRVPLYHGKQFYAAVKQHNPQVEWVVYEEEGHGWSLPKNRIDFWSRAERFLERHIGKPGAAAKKE</sequence>
<keyword evidence="4" id="KW-0645">Protease</keyword>
<protein>
    <submittedName>
        <fullName evidence="4">Dipeptidyl aminopeptidase/acylaminoacyl peptidase</fullName>
    </submittedName>
</protein>
<dbReference type="AlphaFoldDB" id="A0A1A7C6R1"/>
<keyword evidence="1" id="KW-0378">Hydrolase</keyword>
<feature type="chain" id="PRO_5008355874" evidence="2">
    <location>
        <begin position="26"/>
        <end position="676"/>
    </location>
</feature>
<dbReference type="PANTHER" id="PTHR42776">
    <property type="entry name" value="SERINE PEPTIDASE S9 FAMILY MEMBER"/>
    <property type="match status" value="1"/>
</dbReference>
<reference evidence="4 5" key="1">
    <citation type="submission" date="2016-04" db="EMBL/GenBank/DDBJ databases">
        <title>Draft genome sequence of Janthinobacterium psychrotolerans sp. nov., isolated from freshwater sediments in Denmark.</title>
        <authorList>
            <person name="Gong X."/>
            <person name="Skrivergaard S."/>
            <person name="Korsgaard B.S."/>
            <person name="Schreiber L."/>
            <person name="Marshall I.P."/>
            <person name="Finster K."/>
            <person name="Schramm A."/>
        </authorList>
    </citation>
    <scope>NUCLEOTIDE SEQUENCE [LARGE SCALE GENOMIC DNA]</scope>
    <source>
        <strain evidence="4 5">S3-2</strain>
    </source>
</reference>
<keyword evidence="2" id="KW-0732">Signal</keyword>
<organism evidence="4 5">
    <name type="scientific">Janthinobacterium psychrotolerans</name>
    <dbReference type="NCBI Taxonomy" id="1747903"/>
    <lineage>
        <taxon>Bacteria</taxon>
        <taxon>Pseudomonadati</taxon>
        <taxon>Pseudomonadota</taxon>
        <taxon>Betaproteobacteria</taxon>
        <taxon>Burkholderiales</taxon>
        <taxon>Oxalobacteraceae</taxon>
        <taxon>Janthinobacterium</taxon>
    </lineage>
</organism>
<keyword evidence="4" id="KW-0031">Aminopeptidase</keyword>
<evidence type="ECO:0000313" key="4">
    <source>
        <dbReference type="EMBL" id="OBV40450.1"/>
    </source>
</evidence>
<keyword evidence="5" id="KW-1185">Reference proteome</keyword>
<evidence type="ECO:0000256" key="2">
    <source>
        <dbReference type="SAM" id="SignalP"/>
    </source>
</evidence>
<evidence type="ECO:0000256" key="1">
    <source>
        <dbReference type="ARBA" id="ARBA00022801"/>
    </source>
</evidence>
<dbReference type="GO" id="GO:0004252">
    <property type="term" value="F:serine-type endopeptidase activity"/>
    <property type="evidence" value="ECO:0007669"/>
    <property type="project" value="TreeGrafter"/>
</dbReference>
<dbReference type="Proteomes" id="UP000092713">
    <property type="component" value="Unassembled WGS sequence"/>
</dbReference>
<dbReference type="RefSeq" id="WP_082988774.1">
    <property type="nucleotide sequence ID" value="NZ_LOCQ01000047.1"/>
</dbReference>
<gene>
    <name evidence="4" type="ORF">ASR47_101674</name>
</gene>
<name>A0A1A7C6R1_9BURK</name>
<comment type="caution">
    <text evidence="4">The sequence shown here is derived from an EMBL/GenBank/DDBJ whole genome shotgun (WGS) entry which is preliminary data.</text>
</comment>
<proteinExistence type="predicted"/>
<dbReference type="SUPFAM" id="SSF53474">
    <property type="entry name" value="alpha/beta-Hydrolases"/>
    <property type="match status" value="1"/>
</dbReference>
<dbReference type="InterPro" id="IPR029058">
    <property type="entry name" value="AB_hydrolase_fold"/>
</dbReference>
<dbReference type="Pfam" id="PF00326">
    <property type="entry name" value="Peptidase_S9"/>
    <property type="match status" value="1"/>
</dbReference>
<evidence type="ECO:0000313" key="5">
    <source>
        <dbReference type="Proteomes" id="UP000092713"/>
    </source>
</evidence>
<feature type="signal peptide" evidence="2">
    <location>
        <begin position="1"/>
        <end position="25"/>
    </location>
</feature>
<dbReference type="GO" id="GO:0006508">
    <property type="term" value="P:proteolysis"/>
    <property type="evidence" value="ECO:0007669"/>
    <property type="project" value="InterPro"/>
</dbReference>
<dbReference type="GO" id="GO:0004177">
    <property type="term" value="F:aminopeptidase activity"/>
    <property type="evidence" value="ECO:0007669"/>
    <property type="project" value="UniProtKB-KW"/>
</dbReference>
<dbReference type="PATRIC" id="fig|1747903.4.peg.4085"/>
<evidence type="ECO:0000259" key="3">
    <source>
        <dbReference type="Pfam" id="PF00326"/>
    </source>
</evidence>
<feature type="domain" description="Peptidase S9 prolyl oligopeptidase catalytic" evidence="3">
    <location>
        <begin position="450"/>
        <end position="668"/>
    </location>
</feature>
<dbReference type="PANTHER" id="PTHR42776:SF27">
    <property type="entry name" value="DIPEPTIDYL PEPTIDASE FAMILY MEMBER 6"/>
    <property type="match status" value="1"/>
</dbReference>
<dbReference type="STRING" id="1747903.ASR47_101674"/>
<dbReference type="InterPro" id="IPR001375">
    <property type="entry name" value="Peptidase_S9_cat"/>
</dbReference>
<dbReference type="SUPFAM" id="SSF82171">
    <property type="entry name" value="DPP6 N-terminal domain-like"/>
    <property type="match status" value="1"/>
</dbReference>
<dbReference type="EMBL" id="LOCQ01000047">
    <property type="protein sequence ID" value="OBV40450.1"/>
    <property type="molecule type" value="Genomic_DNA"/>
</dbReference>
<dbReference type="Gene3D" id="3.40.50.1820">
    <property type="entry name" value="alpha/beta hydrolase"/>
    <property type="match status" value="1"/>
</dbReference>
<accession>A0A1A7C6R1</accession>